<feature type="domain" description="MobA/VirD2-like nuclease" evidence="2">
    <location>
        <begin position="43"/>
        <end position="148"/>
    </location>
</feature>
<accession>A0ABY7TDU8</accession>
<proteinExistence type="predicted"/>
<gene>
    <name evidence="3" type="ORF">PQO05_05270</name>
</gene>
<evidence type="ECO:0000313" key="3">
    <source>
        <dbReference type="EMBL" id="WCT13342.1"/>
    </source>
</evidence>
<protein>
    <submittedName>
        <fullName evidence="3">Relaxase/mobilization nuclease domain-containing protein</fullName>
    </submittedName>
</protein>
<keyword evidence="4" id="KW-1185">Reference proteome</keyword>
<reference evidence="3 4" key="1">
    <citation type="submission" date="2023-02" db="EMBL/GenBank/DDBJ databases">
        <title>Genome sequence of Mucilaginibacter jinjuensis strain KACC 16571.</title>
        <authorList>
            <person name="Kim S."/>
            <person name="Heo J."/>
            <person name="Kwon S.-W."/>
        </authorList>
    </citation>
    <scope>NUCLEOTIDE SEQUENCE [LARGE SCALE GENOMIC DNA]</scope>
    <source>
        <strain evidence="3 4">KACC 16571</strain>
    </source>
</reference>
<sequence>MIVKIFRASASFKAITYNFDKIAKGQATLMKVSGFGALRQLREVRPEDYRNYLEALSGLNRNVRLPQFHAMISAPDHSFDKDKLAQLAGQWLDRMGYKDQPYLLVHHRDTDQSHVHMVSTRVDRQGKKIDSAFEHRRAVNQLNQLLQKDEAHQAQLDAAKALQYQCSTKAQVLLLLEGMGYQVREKDNELLLYKFGRQLFAVSEQRVEERLSAYVPDKAQAIRWKAIFSKYREQFNAVPERATLNLPGGRTSQTGPYRSELGDFLRKEFGIEMIFHASGDKPPYGYTVIDHVQQRVFKGSEIMKLAVLTGTEAGPSQSSSLPENSTEAAEKQLKSNYLTYFRPYLSNDVDDQQIHGPRRRRQKKARTNTR</sequence>
<dbReference type="RefSeq" id="WP_273631627.1">
    <property type="nucleotide sequence ID" value="NZ_CP117167.1"/>
</dbReference>
<evidence type="ECO:0000256" key="1">
    <source>
        <dbReference type="SAM" id="MobiDB-lite"/>
    </source>
</evidence>
<evidence type="ECO:0000259" key="2">
    <source>
        <dbReference type="Pfam" id="PF03432"/>
    </source>
</evidence>
<feature type="compositionally biased region" description="Basic residues" evidence="1">
    <location>
        <begin position="356"/>
        <end position="370"/>
    </location>
</feature>
<organism evidence="3 4">
    <name type="scientific">Mucilaginibacter jinjuensis</name>
    <dbReference type="NCBI Taxonomy" id="1176721"/>
    <lineage>
        <taxon>Bacteria</taxon>
        <taxon>Pseudomonadati</taxon>
        <taxon>Bacteroidota</taxon>
        <taxon>Sphingobacteriia</taxon>
        <taxon>Sphingobacteriales</taxon>
        <taxon>Sphingobacteriaceae</taxon>
        <taxon>Mucilaginibacter</taxon>
    </lineage>
</organism>
<dbReference type="Pfam" id="PF03432">
    <property type="entry name" value="Relaxase"/>
    <property type="match status" value="1"/>
</dbReference>
<dbReference type="Proteomes" id="UP001216139">
    <property type="component" value="Chromosome"/>
</dbReference>
<dbReference type="InterPro" id="IPR005094">
    <property type="entry name" value="Endonuclease_MobA/VirD2"/>
</dbReference>
<name>A0ABY7TDU8_9SPHI</name>
<feature type="region of interest" description="Disordered" evidence="1">
    <location>
        <begin position="349"/>
        <end position="370"/>
    </location>
</feature>
<evidence type="ECO:0000313" key="4">
    <source>
        <dbReference type="Proteomes" id="UP001216139"/>
    </source>
</evidence>
<dbReference type="EMBL" id="CP117167">
    <property type="protein sequence ID" value="WCT13342.1"/>
    <property type="molecule type" value="Genomic_DNA"/>
</dbReference>